<reference evidence="1" key="1">
    <citation type="submission" date="2015-11" db="EMBL/GenBank/DDBJ databases">
        <title>De novo transcriptome assembly of four potential Pierce s Disease insect vectors from Arizona vineyards.</title>
        <authorList>
            <person name="Tassone E.E."/>
        </authorList>
    </citation>
    <scope>NUCLEOTIDE SEQUENCE</scope>
</reference>
<organism evidence="1">
    <name type="scientific">Graphocephala atropunctata</name>
    <dbReference type="NCBI Taxonomy" id="36148"/>
    <lineage>
        <taxon>Eukaryota</taxon>
        <taxon>Metazoa</taxon>
        <taxon>Ecdysozoa</taxon>
        <taxon>Arthropoda</taxon>
        <taxon>Hexapoda</taxon>
        <taxon>Insecta</taxon>
        <taxon>Pterygota</taxon>
        <taxon>Neoptera</taxon>
        <taxon>Paraneoptera</taxon>
        <taxon>Hemiptera</taxon>
        <taxon>Auchenorrhyncha</taxon>
        <taxon>Membracoidea</taxon>
        <taxon>Cicadellidae</taxon>
        <taxon>Cicadellinae</taxon>
        <taxon>Cicadellini</taxon>
        <taxon>Graphocephala</taxon>
    </lineage>
</organism>
<gene>
    <name evidence="1" type="ORF">g.7535</name>
</gene>
<feature type="non-terminal residue" evidence="1">
    <location>
        <position position="1"/>
    </location>
</feature>
<accession>A0A1B6MA06</accession>
<evidence type="ECO:0000313" key="1">
    <source>
        <dbReference type="EMBL" id="JAT32747.1"/>
    </source>
</evidence>
<sequence>HLTFPAQAPSAQTFREHVIAAVYEHAAQPCKLRHHHSSRPAYHDRTMTLPTISVPASISVSIVTSQIRSSPEAAGSPTMPSLRPHNSTIAVLRIRTHNLFHHCESVKCFLIQRI</sequence>
<dbReference type="AlphaFoldDB" id="A0A1B6MA06"/>
<protein>
    <submittedName>
        <fullName evidence="1">Uncharacterized protein</fullName>
    </submittedName>
</protein>
<name>A0A1B6MA06_9HEMI</name>
<proteinExistence type="predicted"/>
<dbReference type="EMBL" id="GEBQ01007230">
    <property type="protein sequence ID" value="JAT32747.1"/>
    <property type="molecule type" value="Transcribed_RNA"/>
</dbReference>